<dbReference type="STRING" id="1888995.BD935_02030"/>
<organism evidence="2 3">
    <name type="scientific">Marine Group III euryarchaeote CG-Epi1</name>
    <dbReference type="NCBI Taxonomy" id="1888995"/>
    <lineage>
        <taxon>Archaea</taxon>
        <taxon>Methanobacteriati</taxon>
        <taxon>Thermoplasmatota</taxon>
        <taxon>Thermoplasmata</taxon>
        <taxon>Candidatus Thermoprofundales</taxon>
    </lineage>
</organism>
<sequence length="531" mass="58832">MSNSPGKYGNVREFLDNLGNEKIKICKNCGTVFSYQNETTILCLSCDFEEEVSTLPAVVEIEDEFEIAQPEPAVVAAQPTILAAEPVVAEVDIVESNTDWDMDSFDDMEAEPVVEEATELETLAEVDVAPAIETETVVEEAVEAEPVVEEAVEAETIKDAIESEEIAATIVEEAIEKEEEAIINVEEATDNEVEAVEEYSEAVKDEEDAAEIVAETAIIQTDAEEAIVEASEKISDLVESEAPEVEIKEALSDLEETVQNKKEAEDKLSEAIGKEERAALVLEEKVDVKDEAEEKLNNEIKELEAASENLDVAITQKDQSETELVQAANIDENVIEESSEPFTKGDYVSHGVYGNGDVLTTTKAGKHWSIEVNFDEGKRRILGTFLTKLDKPDVKNEETKYEPPVEKIEEEEIKTYDEHSGIYQPGTEVLHDIFGKGFVREAEPKGENYKLIINFEDGSERTLLSTFIKLSDEAEPVVEEAVEAEPVVEAVEAEPVVENNDMFKRPSKKVEDVIDLSKPEIQDAEMVDDED</sequence>
<reference evidence="2 3" key="1">
    <citation type="submission" date="2016-08" db="EMBL/GenBank/DDBJ databases">
        <title>New Insights into Marine Group III Euryarchaeota, from dark to light.</title>
        <authorList>
            <person name="Haro-Moreno J.M."/>
            <person name="Rodriguez-Valera F."/>
            <person name="Lopez-Garcia P."/>
            <person name="Moreira D."/>
            <person name="Martin-Cuadrado A.B."/>
        </authorList>
    </citation>
    <scope>NUCLEOTIDE SEQUENCE [LARGE SCALE GENOMIC DNA]</scope>
    <source>
        <strain evidence="2">CG-Epi1</strain>
    </source>
</reference>
<dbReference type="Proteomes" id="UP000183080">
    <property type="component" value="Unassembled WGS sequence"/>
</dbReference>
<dbReference type="AlphaFoldDB" id="A0A1J5TNY7"/>
<gene>
    <name evidence="2" type="ORF">BD935_02030</name>
</gene>
<proteinExistence type="predicted"/>
<comment type="caution">
    <text evidence="2">The sequence shown here is derived from an EMBL/GenBank/DDBJ whole genome shotgun (WGS) entry which is preliminary data.</text>
</comment>
<protein>
    <submittedName>
        <fullName evidence="2">Uncharacterized protein</fullName>
    </submittedName>
</protein>
<evidence type="ECO:0000313" key="2">
    <source>
        <dbReference type="EMBL" id="OIR17960.1"/>
    </source>
</evidence>
<accession>A0A1J5TNY7</accession>
<feature type="coiled-coil region" evidence="1">
    <location>
        <begin position="161"/>
        <end position="191"/>
    </location>
</feature>
<feature type="coiled-coil region" evidence="1">
    <location>
        <begin position="244"/>
        <end position="323"/>
    </location>
</feature>
<keyword evidence="1" id="KW-0175">Coiled coil</keyword>
<dbReference type="EMBL" id="MIZA01000021">
    <property type="protein sequence ID" value="OIR17960.1"/>
    <property type="molecule type" value="Genomic_DNA"/>
</dbReference>
<name>A0A1J5TNY7_9ARCH</name>
<evidence type="ECO:0000313" key="3">
    <source>
        <dbReference type="Proteomes" id="UP000183080"/>
    </source>
</evidence>
<evidence type="ECO:0000256" key="1">
    <source>
        <dbReference type="SAM" id="Coils"/>
    </source>
</evidence>